<dbReference type="EMBL" id="AALOXZ010000009">
    <property type="protein sequence ID" value="EDB8362844.1"/>
    <property type="molecule type" value="Genomic_DNA"/>
</dbReference>
<comment type="caution">
    <text evidence="1">The sequence shown here is derived from an EMBL/GenBank/DDBJ whole genome shotgun (WGS) entry which is preliminary data.</text>
</comment>
<evidence type="ECO:0000313" key="2">
    <source>
        <dbReference type="EMBL" id="EDB8645247.1"/>
    </source>
</evidence>
<accession>A0A608BV61</accession>
<dbReference type="EMBL" id="AALOXL010000039">
    <property type="protein sequence ID" value="EDB8645247.1"/>
    <property type="molecule type" value="Genomic_DNA"/>
</dbReference>
<reference evidence="1" key="1">
    <citation type="submission" date="2018-07" db="EMBL/GenBank/DDBJ databases">
        <authorList>
            <consortium name="NARMS: The National Antimicrobial Resistance Monitoring System"/>
        </authorList>
    </citation>
    <scope>NUCLEOTIDE SEQUENCE</scope>
    <source>
        <strain evidence="2">CVM N62444</strain>
        <strain evidence="1">CVM N62462</strain>
    </source>
</reference>
<gene>
    <name evidence="2" type="ORF">BCP69_21120</name>
    <name evidence="1" type="ORF">BCP87_17935</name>
</gene>
<protein>
    <submittedName>
        <fullName evidence="1">NinF family protein</fullName>
    </submittedName>
</protein>
<organism evidence="1">
    <name type="scientific">Salmonella muenchen</name>
    <dbReference type="NCBI Taxonomy" id="596"/>
    <lineage>
        <taxon>Bacteria</taxon>
        <taxon>Pseudomonadati</taxon>
        <taxon>Pseudomonadota</taxon>
        <taxon>Gammaproteobacteria</taxon>
        <taxon>Enterobacterales</taxon>
        <taxon>Enterobacteriaceae</taxon>
        <taxon>Salmonella</taxon>
    </lineage>
</organism>
<sequence>MLSQSEAQSYEQQSIRRALCAGCTKELTPEETYACTECVDEWLIYRDPNGDITNEDSTSQV</sequence>
<evidence type="ECO:0000313" key="1">
    <source>
        <dbReference type="EMBL" id="EDB8362844.1"/>
    </source>
</evidence>
<proteinExistence type="predicted"/>
<dbReference type="Pfam" id="PF05810">
    <property type="entry name" value="NinF"/>
    <property type="match status" value="1"/>
</dbReference>
<name>A0A608BV61_SALMU</name>
<dbReference type="RefSeq" id="WP_052943144.1">
    <property type="nucleotide sequence ID" value="NZ_CP051416.1"/>
</dbReference>
<dbReference type="InterPro" id="IPR008712">
    <property type="entry name" value="NinF"/>
</dbReference>
<dbReference type="AlphaFoldDB" id="A0A608BV61"/>